<dbReference type="InterPro" id="IPR029063">
    <property type="entry name" value="SAM-dependent_MTases_sf"/>
</dbReference>
<gene>
    <name evidence="3" type="ORF">G7Y89_g7255</name>
</gene>
<organism evidence="3 4">
    <name type="scientific">Cudoniella acicularis</name>
    <dbReference type="NCBI Taxonomy" id="354080"/>
    <lineage>
        <taxon>Eukaryota</taxon>
        <taxon>Fungi</taxon>
        <taxon>Dikarya</taxon>
        <taxon>Ascomycota</taxon>
        <taxon>Pezizomycotina</taxon>
        <taxon>Leotiomycetes</taxon>
        <taxon>Helotiales</taxon>
        <taxon>Tricladiaceae</taxon>
        <taxon>Cudoniella</taxon>
    </lineage>
</organism>
<feature type="transmembrane region" description="Helical" evidence="2">
    <location>
        <begin position="33"/>
        <end position="55"/>
    </location>
</feature>
<accession>A0A8H4W293</accession>
<evidence type="ECO:0000313" key="3">
    <source>
        <dbReference type="EMBL" id="KAF4630881.1"/>
    </source>
</evidence>
<evidence type="ECO:0000313" key="4">
    <source>
        <dbReference type="Proteomes" id="UP000566819"/>
    </source>
</evidence>
<name>A0A8H4W293_9HELO</name>
<feature type="region of interest" description="Disordered" evidence="1">
    <location>
        <begin position="1"/>
        <end position="27"/>
    </location>
</feature>
<dbReference type="CDD" id="cd02440">
    <property type="entry name" value="AdoMet_MTases"/>
    <property type="match status" value="1"/>
</dbReference>
<dbReference type="Gene3D" id="3.40.50.150">
    <property type="entry name" value="Vaccinia Virus protein VP39"/>
    <property type="match status" value="1"/>
</dbReference>
<keyword evidence="2" id="KW-1133">Transmembrane helix</keyword>
<dbReference type="GO" id="GO:0008168">
    <property type="term" value="F:methyltransferase activity"/>
    <property type="evidence" value="ECO:0007669"/>
    <property type="project" value="TreeGrafter"/>
</dbReference>
<keyword evidence="2" id="KW-0812">Transmembrane</keyword>
<dbReference type="Pfam" id="PF13489">
    <property type="entry name" value="Methyltransf_23"/>
    <property type="match status" value="1"/>
</dbReference>
<comment type="caution">
    <text evidence="3">The sequence shown here is derived from an EMBL/GenBank/DDBJ whole genome shotgun (WGS) entry which is preliminary data.</text>
</comment>
<dbReference type="PANTHER" id="PTHR42912">
    <property type="entry name" value="METHYLTRANSFERASE"/>
    <property type="match status" value="1"/>
</dbReference>
<sequence>MLVLRPSSIRPPPPPSMTSPAPKTRSNPLRYRTIPMLFGGVTLFILSGYCTYLYVNLSRPVDHPVPIEASSQSDVSKRYDAIANTFDSSVDWTEKLMGITRLRKKLAKEAKGDVLEVSMGTGRNLKFYDFEFKNGKAEGRVKSFTAIDKSPEMLEIAHEKFTALYPGILGVRWVIGHTAEEGIIPPPPKNVNERSRNKVGEKYDTVVQTMGLCSVGDPVALLKCLGNVVKEEEGRILLLEHGRGRWQWLNGILDKFAEGHAKEFGCWWNRDLSKVVSESGLQLVTLDTWHGGTTYWIELKKPKFEPAKVEVKAIQANQIGTSEPKAVGKKGWW</sequence>
<dbReference type="InterPro" id="IPR050508">
    <property type="entry name" value="Methyltransf_Superfamily"/>
</dbReference>
<evidence type="ECO:0000256" key="2">
    <source>
        <dbReference type="SAM" id="Phobius"/>
    </source>
</evidence>
<keyword evidence="4" id="KW-1185">Reference proteome</keyword>
<proteinExistence type="predicted"/>
<protein>
    <recommendedName>
        <fullName evidence="5">Methyltransferase OMS1, mitochondrial</fullName>
    </recommendedName>
</protein>
<dbReference type="EMBL" id="JAAMPI010000500">
    <property type="protein sequence ID" value="KAF4630881.1"/>
    <property type="molecule type" value="Genomic_DNA"/>
</dbReference>
<dbReference type="Proteomes" id="UP000566819">
    <property type="component" value="Unassembled WGS sequence"/>
</dbReference>
<dbReference type="OrthoDB" id="416496at2759"/>
<evidence type="ECO:0000256" key="1">
    <source>
        <dbReference type="SAM" id="MobiDB-lite"/>
    </source>
</evidence>
<keyword evidence="2" id="KW-0472">Membrane</keyword>
<dbReference type="PANTHER" id="PTHR42912:SF83">
    <property type="entry name" value="METHYLTRANSFERASE TYPE 11 DOMAIN-CONTAINING PROTEIN"/>
    <property type="match status" value="1"/>
</dbReference>
<dbReference type="SUPFAM" id="SSF53335">
    <property type="entry name" value="S-adenosyl-L-methionine-dependent methyltransferases"/>
    <property type="match status" value="1"/>
</dbReference>
<evidence type="ECO:0008006" key="5">
    <source>
        <dbReference type="Google" id="ProtNLM"/>
    </source>
</evidence>
<reference evidence="3 4" key="1">
    <citation type="submission" date="2020-03" db="EMBL/GenBank/DDBJ databases">
        <title>Draft Genome Sequence of Cudoniella acicularis.</title>
        <authorList>
            <person name="Buettner E."/>
            <person name="Kellner H."/>
        </authorList>
    </citation>
    <scope>NUCLEOTIDE SEQUENCE [LARGE SCALE GENOMIC DNA]</scope>
    <source>
        <strain evidence="3 4">DSM 108380</strain>
    </source>
</reference>
<dbReference type="AlphaFoldDB" id="A0A8H4W293"/>